<evidence type="ECO:0000313" key="2">
    <source>
        <dbReference type="EMBL" id="MBV4360102.1"/>
    </source>
</evidence>
<keyword evidence="1" id="KW-0732">Signal</keyword>
<evidence type="ECO:0000313" key="3">
    <source>
        <dbReference type="Proteomes" id="UP000812270"/>
    </source>
</evidence>
<dbReference type="EMBL" id="JAHSPG010000017">
    <property type="protein sequence ID" value="MBV4360102.1"/>
    <property type="molecule type" value="Genomic_DNA"/>
</dbReference>
<dbReference type="AlphaFoldDB" id="A0A9E2SDG4"/>
<feature type="chain" id="PRO_5039514169" evidence="1">
    <location>
        <begin position="20"/>
        <end position="361"/>
    </location>
</feature>
<organism evidence="2 3">
    <name type="scientific">Pinibacter aurantiacus</name>
    <dbReference type="NCBI Taxonomy" id="2851599"/>
    <lineage>
        <taxon>Bacteria</taxon>
        <taxon>Pseudomonadati</taxon>
        <taxon>Bacteroidota</taxon>
        <taxon>Chitinophagia</taxon>
        <taxon>Chitinophagales</taxon>
        <taxon>Chitinophagaceae</taxon>
        <taxon>Pinibacter</taxon>
    </lineage>
</organism>
<comment type="caution">
    <text evidence="2">The sequence shown here is derived from an EMBL/GenBank/DDBJ whole genome shotgun (WGS) entry which is preliminary data.</text>
</comment>
<dbReference type="RefSeq" id="WP_217794375.1">
    <property type="nucleotide sequence ID" value="NZ_JAHSPG010000017.1"/>
</dbReference>
<dbReference type="Proteomes" id="UP000812270">
    <property type="component" value="Unassembled WGS sequence"/>
</dbReference>
<keyword evidence="3" id="KW-1185">Reference proteome</keyword>
<feature type="signal peptide" evidence="1">
    <location>
        <begin position="1"/>
        <end position="19"/>
    </location>
</feature>
<gene>
    <name evidence="2" type="ORF">KTO63_23255</name>
</gene>
<reference evidence="2" key="1">
    <citation type="submission" date="2021-06" db="EMBL/GenBank/DDBJ databases">
        <authorList>
            <person name="Huq M.A."/>
        </authorList>
    </citation>
    <scope>NUCLEOTIDE SEQUENCE</scope>
    <source>
        <strain evidence="2">MAH-26</strain>
    </source>
</reference>
<protein>
    <submittedName>
        <fullName evidence="2">Uncharacterized protein</fullName>
    </submittedName>
</protein>
<accession>A0A9E2SDG4</accession>
<sequence>MKSLPFLLLLAAISSGLFAQKKLPVNIDQYIAKLPVLNLPPPVYSSELPQSENHFSKFTIIDYRPDANHLGTCFDPQEQQITFNRVPVKNVVDSFLNKNCSAPGSSNEVLIVLKKLWYSSTELDNPYVNYGFGSPIYTEHRGARLQFSAESYLKTDAGFVPFAAFDTIIVTKKRMKTCGSSMLAEALNALAQKLNSKNIERIIASRKPFIENAIDSMSKRNFQGKIYKEETVRKGVYMTAKEFFNNEPSIDWYEIQKSKDGMQSLYLKNEKGQLYLARSIWGFCDGEKSYVMMNDNLFPIYKNGNAFFVIGSKLYQVRKLSSSPTGSPTGALTAAIVDDLTPNTIKERRLFTLDAMTGEVW</sequence>
<proteinExistence type="predicted"/>
<name>A0A9E2SDG4_9BACT</name>
<evidence type="ECO:0000256" key="1">
    <source>
        <dbReference type="SAM" id="SignalP"/>
    </source>
</evidence>